<reference evidence="4" key="1">
    <citation type="submission" date="2017-01" db="EMBL/GenBank/DDBJ databases">
        <authorList>
            <person name="Varghese N."/>
            <person name="Submissions S."/>
        </authorList>
    </citation>
    <scope>NUCLEOTIDE SEQUENCE [LARGE SCALE GENOMIC DNA]</scope>
    <source>
        <strain evidence="4">DSM 16176</strain>
    </source>
</reference>
<organism evidence="3 4">
    <name type="scientific">Alicyclobacillus vulcanalis</name>
    <dbReference type="NCBI Taxonomy" id="252246"/>
    <lineage>
        <taxon>Bacteria</taxon>
        <taxon>Bacillati</taxon>
        <taxon>Bacillota</taxon>
        <taxon>Bacilli</taxon>
        <taxon>Bacillales</taxon>
        <taxon>Alicyclobacillaceae</taxon>
        <taxon>Alicyclobacillus</taxon>
    </lineage>
</organism>
<evidence type="ECO:0000313" key="4">
    <source>
        <dbReference type="Proteomes" id="UP000186156"/>
    </source>
</evidence>
<dbReference type="RefSeq" id="WP_076347464.1">
    <property type="nucleotide sequence ID" value="NZ_FTOO01000007.1"/>
</dbReference>
<accession>A0A1N7N766</accession>
<evidence type="ECO:0000256" key="1">
    <source>
        <dbReference type="PIRSR" id="PIRSR006661-1"/>
    </source>
</evidence>
<dbReference type="Proteomes" id="UP000186156">
    <property type="component" value="Unassembled WGS sequence"/>
</dbReference>
<name>A0A1N7N766_9BACL</name>
<proteinExistence type="predicted"/>
<dbReference type="InterPro" id="IPR052188">
    <property type="entry name" value="Ni-pincer_cofactor_biosynth"/>
</dbReference>
<keyword evidence="4" id="KW-1185">Reference proteome</keyword>
<dbReference type="OrthoDB" id="9776919at2"/>
<dbReference type="EMBL" id="FTOO01000007">
    <property type="protein sequence ID" value="SIS94217.1"/>
    <property type="molecule type" value="Genomic_DNA"/>
</dbReference>
<dbReference type="PANTHER" id="PTHR43169">
    <property type="entry name" value="EXSB FAMILY PROTEIN"/>
    <property type="match status" value="1"/>
</dbReference>
<gene>
    <name evidence="3" type="ORF">SAMN05421799_107120</name>
</gene>
<dbReference type="PANTHER" id="PTHR43169:SF2">
    <property type="entry name" value="NAD_GMP SYNTHASE DOMAIN-CONTAINING PROTEIN"/>
    <property type="match status" value="1"/>
</dbReference>
<dbReference type="Gene3D" id="3.40.50.620">
    <property type="entry name" value="HUPs"/>
    <property type="match status" value="1"/>
</dbReference>
<evidence type="ECO:0000259" key="2">
    <source>
        <dbReference type="Pfam" id="PF02540"/>
    </source>
</evidence>
<dbReference type="NCBIfam" id="TIGR00268">
    <property type="entry name" value="ATP-dependent sacrificial sulfur transferase LarE"/>
    <property type="match status" value="1"/>
</dbReference>
<dbReference type="GO" id="GO:0006163">
    <property type="term" value="P:purine nucleotide metabolic process"/>
    <property type="evidence" value="ECO:0007669"/>
    <property type="project" value="UniProtKB-ARBA"/>
</dbReference>
<dbReference type="Pfam" id="PF02540">
    <property type="entry name" value="NAD_synthase"/>
    <property type="match status" value="1"/>
</dbReference>
<dbReference type="PIRSF" id="PIRSF006661">
    <property type="entry name" value="PP-lp_UCP006661"/>
    <property type="match status" value="1"/>
</dbReference>
<protein>
    <recommendedName>
        <fullName evidence="2">NAD/GMP synthase domain-containing protein</fullName>
    </recommendedName>
</protein>
<dbReference type="CDD" id="cd01990">
    <property type="entry name" value="LarE-like"/>
    <property type="match status" value="1"/>
</dbReference>
<dbReference type="InterPro" id="IPR014729">
    <property type="entry name" value="Rossmann-like_a/b/a_fold"/>
</dbReference>
<dbReference type="STRING" id="252246.SAMN05421799_107120"/>
<dbReference type="GO" id="GO:0016783">
    <property type="term" value="F:sulfurtransferase activity"/>
    <property type="evidence" value="ECO:0007669"/>
    <property type="project" value="InterPro"/>
</dbReference>
<dbReference type="InterPro" id="IPR005232">
    <property type="entry name" value="LarE"/>
</dbReference>
<dbReference type="SUPFAM" id="SSF52402">
    <property type="entry name" value="Adenine nucleotide alpha hydrolases-like"/>
    <property type="match status" value="1"/>
</dbReference>
<evidence type="ECO:0000313" key="3">
    <source>
        <dbReference type="EMBL" id="SIS94217.1"/>
    </source>
</evidence>
<feature type="domain" description="NAD/GMP synthase" evidence="2">
    <location>
        <begin position="18"/>
        <end position="81"/>
    </location>
</feature>
<feature type="active site" description="Nucleophile and sulfur donor" evidence="1">
    <location>
        <position position="177"/>
    </location>
</feature>
<dbReference type="AlphaFoldDB" id="A0A1N7N766"/>
<dbReference type="InterPro" id="IPR022310">
    <property type="entry name" value="NAD/GMP_synthase"/>
</dbReference>
<sequence length="282" mass="31336">MEGIEEKYERLLAVLRDMERVLVAFSGGVDSTLLLKAALDALGHEQVLAVTADSETYPAREREEAVELARQLGVHHEVMETSELSIPGYVENPSNRCFFCKRNLFDHLWALATARGFSHVVFGAIADDLGDYRPGLAAARKMGVRAPLLECGLTKREIRQLSYQLGLPTWDKPSFACLSSRIPYGERITPEKLQKIDHAESFLRDLGFQQVRARQHGDVMVRIEVPADQIAALVEVRELVVAKLKEIGYSYVSLDLEGYRSGSGNEVLHKAGRTLESAAQVG</sequence>